<dbReference type="Gene3D" id="1.10.510.10">
    <property type="entry name" value="Transferase(Phosphotransferase) domain 1"/>
    <property type="match status" value="1"/>
</dbReference>
<dbReference type="InterPro" id="IPR000719">
    <property type="entry name" value="Prot_kinase_dom"/>
</dbReference>
<dbReference type="GO" id="GO:0004672">
    <property type="term" value="F:protein kinase activity"/>
    <property type="evidence" value="ECO:0007669"/>
    <property type="project" value="InterPro"/>
</dbReference>
<feature type="region of interest" description="Disordered" evidence="1">
    <location>
        <begin position="753"/>
        <end position="776"/>
    </location>
</feature>
<dbReference type="STRING" id="13706.A0A1X2HAD7"/>
<reference evidence="4 5" key="1">
    <citation type="submission" date="2016-07" db="EMBL/GenBank/DDBJ databases">
        <title>Pervasive Adenine N6-methylation of Active Genes in Fungi.</title>
        <authorList>
            <consortium name="DOE Joint Genome Institute"/>
            <person name="Mondo S.J."/>
            <person name="Dannebaum R.O."/>
            <person name="Kuo R.C."/>
            <person name="Labutti K."/>
            <person name="Haridas S."/>
            <person name="Kuo A."/>
            <person name="Salamov A."/>
            <person name="Ahrendt S.R."/>
            <person name="Lipzen A."/>
            <person name="Sullivan W."/>
            <person name="Andreopoulos W.B."/>
            <person name="Clum A."/>
            <person name="Lindquist E."/>
            <person name="Daum C."/>
            <person name="Ramamoorthy G.K."/>
            <person name="Gryganskyi A."/>
            <person name="Culley D."/>
            <person name="Magnuson J.K."/>
            <person name="James T.Y."/>
            <person name="O'Malley M.A."/>
            <person name="Stajich J.E."/>
            <person name="Spatafora J.W."/>
            <person name="Visel A."/>
            <person name="Grigoriev I.V."/>
        </authorList>
    </citation>
    <scope>NUCLEOTIDE SEQUENCE [LARGE SCALE GENOMIC DNA]</scope>
    <source>
        <strain evidence="4 5">NRRL 2496</strain>
    </source>
</reference>
<dbReference type="InParanoid" id="A0A1X2HAD7"/>
<sequence length="1084" mass="117159">MQAILAFLSASLLVSVAKAQQKSTNGDKSSSNDDISSSPLGSKRTQVRWRAGHAAAYVNPYVLLYGGSEDTTTDMDGVNLTGSTSLWVWDTRDGAWYQPTVRSDTALVPQVFFGAVPSPSSGQLLAVLSNSTQGLLQKLDINSWSWSFPSSSNLAPSAAARFATTIVNNTLYTYGGLNADTSGFPMAGAILNSLNALDANAYAWTSGSNGAGVTDHAMCYVPKCNCVISFGGTPTGSAANTFQSVYIYDLNQHTWNVQVSVQTINNAAPGARRLHTVNCLSDSMIVYGGGTTQPFDSDVWILDVSEYPTLTWRKPNVQNLADGPNARMGHTAVLDADRQKIYVFGGWGVSATNDTNMYALDIQNWSWMRVPPTGSAVSASAGPTGPTHGAVPDTPPDNPHNIPVGAVVGATVGGFVALLAALLLGCTFWRRRRRQQQQQSSKKSVISDNHNDPTSMQGEKKPDADDSQSGSAARVSHQRHTPWILPRSSSGGGGGNSSSTLLLNKDNNSRQLSVPSLSLGATTDSSPNVSHHALKLFPDNDAVGYQLPDNIITQKPNEYSRPTLPLHPLDALVSHYYEQPHRTSVLQSTSSLDAERRFSNTADSIEAVCQSPSKSTSSMMASAGIQSLRSVPWFSSLTTDSLRSPASQSEDEGISPVLVSSPGPIQYMPRSRTSHQHSIRTETTGTDMMSASMASSSIPVAARRSISSTGPRQSSVVTGDSSDMRADDTASTRENIHDVVSPLDRLAGLTHLHELPSPAPAPASDPRDADGGGGAIPKEWIVPSGYRLSSHHQRSVMKGRANTILFVTETATQRPVTIKLFQQREAWERECRTLTKLKSSHVVDLLRVLTVHTRPESATGSNDEEHKYMVVMERLTDTLAGYISRQRMTIQRPPPASTHAAVSLKILKCLLWCHTKGVAFCDLKPSNIMRTENDSWKLIDFEASRSIGQECIGVITPRYCPPEVAQSTTFGFEGEQGVVAAANVDLWALGCVIYELETGHPLFGSTIDDETVLHFVSHPSAQTPRLSNGLRWNEQLELDLPTSELELIQKPAARALIQQLLSREPHRRGHAADLVYHPYFQSCT</sequence>
<dbReference type="SUPFAM" id="SSF56112">
    <property type="entry name" value="Protein kinase-like (PK-like)"/>
    <property type="match status" value="1"/>
</dbReference>
<feature type="compositionally biased region" description="Polar residues" evidence="1">
    <location>
        <begin position="440"/>
        <end position="457"/>
    </location>
</feature>
<dbReference type="PANTHER" id="PTHR23244:SF471">
    <property type="entry name" value="GUANINE NUCLEOTIDE-BINDING PROTEIN SUBUNIT BETA 1-RELATED"/>
    <property type="match status" value="1"/>
</dbReference>
<dbReference type="InterPro" id="IPR015915">
    <property type="entry name" value="Kelch-typ_b-propeller"/>
</dbReference>
<protein>
    <recommendedName>
        <fullName evidence="3">Protein kinase domain-containing protein</fullName>
    </recommendedName>
</protein>
<feature type="region of interest" description="Disordered" evidence="1">
    <location>
        <begin position="22"/>
        <end position="42"/>
    </location>
</feature>
<dbReference type="SUPFAM" id="SSF117281">
    <property type="entry name" value="Kelch motif"/>
    <property type="match status" value="1"/>
</dbReference>
<dbReference type="InterPro" id="IPR011009">
    <property type="entry name" value="Kinase-like_dom_sf"/>
</dbReference>
<evidence type="ECO:0000256" key="1">
    <source>
        <dbReference type="SAM" id="MobiDB-lite"/>
    </source>
</evidence>
<evidence type="ECO:0000259" key="3">
    <source>
        <dbReference type="PROSITE" id="PS50011"/>
    </source>
</evidence>
<feature type="chain" id="PRO_5012304282" description="Protein kinase domain-containing protein" evidence="2">
    <location>
        <begin position="20"/>
        <end position="1084"/>
    </location>
</feature>
<feature type="compositionally biased region" description="Polar residues" evidence="1">
    <location>
        <begin position="705"/>
        <end position="721"/>
    </location>
</feature>
<feature type="compositionally biased region" description="Low complexity" evidence="1">
    <location>
        <begin position="27"/>
        <end position="42"/>
    </location>
</feature>
<evidence type="ECO:0000313" key="4">
    <source>
        <dbReference type="EMBL" id="ORY95619.1"/>
    </source>
</evidence>
<dbReference type="PROSITE" id="PS50011">
    <property type="entry name" value="PROTEIN_KINASE_DOM"/>
    <property type="match status" value="1"/>
</dbReference>
<feature type="compositionally biased region" description="Polar residues" evidence="1">
    <location>
        <begin position="639"/>
        <end position="648"/>
    </location>
</feature>
<comment type="caution">
    <text evidence="4">The sequence shown here is derived from an EMBL/GenBank/DDBJ whole genome shotgun (WGS) entry which is preliminary data.</text>
</comment>
<dbReference type="OrthoDB" id="45365at2759"/>
<dbReference type="Pfam" id="PF00069">
    <property type="entry name" value="Pkinase"/>
    <property type="match status" value="1"/>
</dbReference>
<feature type="domain" description="Protein kinase" evidence="3">
    <location>
        <begin position="790"/>
        <end position="1080"/>
    </location>
</feature>
<dbReference type="PANTHER" id="PTHR23244">
    <property type="entry name" value="KELCH REPEAT DOMAIN"/>
    <property type="match status" value="1"/>
</dbReference>
<dbReference type="Gene3D" id="2.120.10.80">
    <property type="entry name" value="Kelch-type beta propeller"/>
    <property type="match status" value="2"/>
</dbReference>
<dbReference type="Pfam" id="PF24681">
    <property type="entry name" value="Kelch_KLHDC2_KLHL20_DRC7"/>
    <property type="match status" value="1"/>
</dbReference>
<proteinExistence type="predicted"/>
<feature type="region of interest" description="Disordered" evidence="1">
    <location>
        <begin position="435"/>
        <end position="503"/>
    </location>
</feature>
<feature type="compositionally biased region" description="Low complexity" evidence="1">
    <location>
        <begin position="688"/>
        <end position="697"/>
    </location>
</feature>
<feature type="signal peptide" evidence="2">
    <location>
        <begin position="1"/>
        <end position="19"/>
    </location>
</feature>
<dbReference type="SMART" id="SM00220">
    <property type="entry name" value="S_TKc"/>
    <property type="match status" value="1"/>
</dbReference>
<dbReference type="EMBL" id="MCGN01000006">
    <property type="protein sequence ID" value="ORY95619.1"/>
    <property type="molecule type" value="Genomic_DNA"/>
</dbReference>
<feature type="region of interest" description="Disordered" evidence="1">
    <location>
        <begin position="639"/>
        <end position="739"/>
    </location>
</feature>
<keyword evidence="2" id="KW-0732">Signal</keyword>
<organism evidence="4 5">
    <name type="scientific">Syncephalastrum racemosum</name>
    <name type="common">Filamentous fungus</name>
    <dbReference type="NCBI Taxonomy" id="13706"/>
    <lineage>
        <taxon>Eukaryota</taxon>
        <taxon>Fungi</taxon>
        <taxon>Fungi incertae sedis</taxon>
        <taxon>Mucoromycota</taxon>
        <taxon>Mucoromycotina</taxon>
        <taxon>Mucoromycetes</taxon>
        <taxon>Mucorales</taxon>
        <taxon>Syncephalastraceae</taxon>
        <taxon>Syncephalastrum</taxon>
    </lineage>
</organism>
<feature type="region of interest" description="Disordered" evidence="1">
    <location>
        <begin position="374"/>
        <end position="398"/>
    </location>
</feature>
<evidence type="ECO:0000256" key="2">
    <source>
        <dbReference type="SAM" id="SignalP"/>
    </source>
</evidence>
<name>A0A1X2HAD7_SYNRA</name>
<dbReference type="AlphaFoldDB" id="A0A1X2HAD7"/>
<dbReference type="GO" id="GO:0005524">
    <property type="term" value="F:ATP binding"/>
    <property type="evidence" value="ECO:0007669"/>
    <property type="project" value="InterPro"/>
</dbReference>
<keyword evidence="5" id="KW-1185">Reference proteome</keyword>
<gene>
    <name evidence="4" type="ORF">BCR43DRAFT_493292</name>
</gene>
<dbReference type="Proteomes" id="UP000242180">
    <property type="component" value="Unassembled WGS sequence"/>
</dbReference>
<evidence type="ECO:0000313" key="5">
    <source>
        <dbReference type="Proteomes" id="UP000242180"/>
    </source>
</evidence>
<feature type="compositionally biased region" description="Basic and acidic residues" evidence="1">
    <location>
        <begin position="722"/>
        <end position="737"/>
    </location>
</feature>
<dbReference type="OMA" id="ISHHASC"/>
<accession>A0A1X2HAD7</accession>